<dbReference type="EMBL" id="LJPM01000349">
    <property type="protein sequence ID" value="KPW17702.1"/>
    <property type="molecule type" value="Genomic_DNA"/>
</dbReference>
<dbReference type="InterPro" id="IPR004090">
    <property type="entry name" value="Chemotax_Me-accpt_rcpt"/>
</dbReference>
<dbReference type="PANTHER" id="PTHR32089">
    <property type="entry name" value="METHYL-ACCEPTING CHEMOTAXIS PROTEIN MCPB"/>
    <property type="match status" value="1"/>
</dbReference>
<comment type="subcellular location">
    <subcellularLocation>
        <location evidence="1">Cell membrane</location>
    </subcellularLocation>
</comment>
<dbReference type="SUPFAM" id="SSF58104">
    <property type="entry name" value="Methyl-accepting chemotaxis protein (MCP) signaling domain"/>
    <property type="match status" value="1"/>
</dbReference>
<dbReference type="InterPro" id="IPR013702">
    <property type="entry name" value="FIST_domain_N"/>
</dbReference>
<organism evidence="12 13">
    <name type="scientific">Pseudomonas syringae pv. aceris</name>
    <dbReference type="NCBI Taxonomy" id="199198"/>
    <lineage>
        <taxon>Bacteria</taxon>
        <taxon>Pseudomonadati</taxon>
        <taxon>Pseudomonadota</taxon>
        <taxon>Gammaproteobacteria</taxon>
        <taxon>Pseudomonadales</taxon>
        <taxon>Pseudomonadaceae</taxon>
        <taxon>Pseudomonas</taxon>
        <taxon>Pseudomonas syringae</taxon>
    </lineage>
</organism>
<evidence type="ECO:0000256" key="1">
    <source>
        <dbReference type="ARBA" id="ARBA00004236"/>
    </source>
</evidence>
<dbReference type="GO" id="GO:0006935">
    <property type="term" value="P:chemotaxis"/>
    <property type="evidence" value="ECO:0007669"/>
    <property type="project" value="InterPro"/>
</dbReference>
<keyword evidence="2" id="KW-1003">Cell membrane</keyword>
<evidence type="ECO:0000259" key="11">
    <source>
        <dbReference type="PROSITE" id="PS50111"/>
    </source>
</evidence>
<feature type="compositionally biased region" description="Polar residues" evidence="10">
    <location>
        <begin position="685"/>
        <end position="706"/>
    </location>
</feature>
<dbReference type="Gene3D" id="1.10.287.950">
    <property type="entry name" value="Methyl-accepting chemotaxis protein"/>
    <property type="match status" value="1"/>
</dbReference>
<dbReference type="SMART" id="SM00283">
    <property type="entry name" value="MA"/>
    <property type="match status" value="1"/>
</dbReference>
<dbReference type="GO" id="GO:0007165">
    <property type="term" value="P:signal transduction"/>
    <property type="evidence" value="ECO:0007669"/>
    <property type="project" value="UniProtKB-KW"/>
</dbReference>
<keyword evidence="6" id="KW-0472">Membrane</keyword>
<keyword evidence="7 9" id="KW-0807">Transducer</keyword>
<keyword evidence="5" id="KW-1133">Transmembrane helix</keyword>
<feature type="region of interest" description="Disordered" evidence="10">
    <location>
        <begin position="682"/>
        <end position="706"/>
    </location>
</feature>
<dbReference type="Pfam" id="PF00015">
    <property type="entry name" value="MCPsignal"/>
    <property type="match status" value="1"/>
</dbReference>
<dbReference type="PANTHER" id="PTHR32089:SF112">
    <property type="entry name" value="LYSOZYME-LIKE PROTEIN-RELATED"/>
    <property type="match status" value="1"/>
</dbReference>
<dbReference type="PATRIC" id="fig|199198.5.peg.2788"/>
<dbReference type="InterPro" id="IPR004089">
    <property type="entry name" value="MCPsignal_dom"/>
</dbReference>
<evidence type="ECO:0000256" key="7">
    <source>
        <dbReference type="ARBA" id="ARBA00023224"/>
    </source>
</evidence>
<evidence type="ECO:0000256" key="10">
    <source>
        <dbReference type="SAM" id="MobiDB-lite"/>
    </source>
</evidence>
<evidence type="ECO:0000256" key="5">
    <source>
        <dbReference type="ARBA" id="ARBA00022989"/>
    </source>
</evidence>
<evidence type="ECO:0000256" key="2">
    <source>
        <dbReference type="ARBA" id="ARBA00022475"/>
    </source>
</evidence>
<keyword evidence="4" id="KW-0812">Transmembrane</keyword>
<comment type="caution">
    <text evidence="12">The sequence shown here is derived from an EMBL/GenBank/DDBJ whole genome shotgun (WGS) entry which is preliminary data.</text>
</comment>
<dbReference type="SMART" id="SM01204">
    <property type="entry name" value="FIST_C"/>
    <property type="match status" value="1"/>
</dbReference>
<gene>
    <name evidence="12" type="ORF">ALO91_05005</name>
</gene>
<dbReference type="PROSITE" id="PS50111">
    <property type="entry name" value="CHEMOTAXIS_TRANSDUC_2"/>
    <property type="match status" value="1"/>
</dbReference>
<sequence>MHRPSSSPEPVGSRSIRIGPYSAWPLLFIFTGLTMSLLSRFRAGTSRTEGAISVITSARELNAKLSALSFDPVYLTGFVSPHVDFDQVAKSVAARFPNAKISLCTTSGELCSGNDSLYCAADNQWDRIVLALFDSSVIKSAEVVHIPLHSEDIRGAGKRLSMRERIARLTDSIKRTQINTPIDHRDTLAYVTFDGLSASESFFMEALYESGRFPCLFVGGSAGGKGDFKKTLIHDGKRSYENHAQVVFLKSAKNVRFGVFKSQNFEPTPLSLSVLTASLEERYISQVVNAKGEIATMVAALCDALKCERHELEGKLAQYSFAIRVGEELFVRSIARIDYESERVHLFCDVAPGEELVMVKRTSMIDTTRNDFARFLQGKSGKPLLGLLSDCILRRLNNGSELGRMNDVFGATPVVGFSTFGEILGLNLNQTLTAVFFFKVPEGQPFRDDYIDNFIAYYGEFKAFFLRRQIKKLAGLSHVVVKQIDQFKQRNFVQTIDPSGLDEQIRPVFGGLSDLGEVLVKAHHDQEEIAAQLRHYSGELHVSMDELSQTITQQETVIDKAGSTVKSLVSQADEVVLGSRELAKSSLRIQSVVQTIQQIAGQTNLLALNAAIEAARAGEMGRGFAVVADEVRQLAQKTSQNANDIGTDIERLAEEIRKVAQHIEEQSLEVGTLTGLLSELEGSSDMTAGTSQRTRQLADTLRGLTQ</sequence>
<reference evidence="12 13" key="1">
    <citation type="submission" date="2015-09" db="EMBL/GenBank/DDBJ databases">
        <title>Genome announcement of multiple Pseudomonas syringae strains.</title>
        <authorList>
            <person name="Thakur S."/>
            <person name="Wang P.W."/>
            <person name="Gong Y."/>
            <person name="Weir B.S."/>
            <person name="Guttman D.S."/>
        </authorList>
    </citation>
    <scope>NUCLEOTIDE SEQUENCE [LARGE SCALE GENOMIC DNA]</scope>
    <source>
        <strain evidence="12 13">ICMP2802</strain>
    </source>
</reference>
<dbReference type="GO" id="GO:0004888">
    <property type="term" value="F:transmembrane signaling receptor activity"/>
    <property type="evidence" value="ECO:0007669"/>
    <property type="project" value="InterPro"/>
</dbReference>
<evidence type="ECO:0000256" key="3">
    <source>
        <dbReference type="ARBA" id="ARBA00022481"/>
    </source>
</evidence>
<dbReference type="InterPro" id="IPR019494">
    <property type="entry name" value="FIST_C"/>
</dbReference>
<keyword evidence="3" id="KW-0488">Methylation</keyword>
<comment type="similarity">
    <text evidence="8">Belongs to the methyl-accepting chemotaxis (MCP) protein family.</text>
</comment>
<evidence type="ECO:0000256" key="9">
    <source>
        <dbReference type="PROSITE-ProRule" id="PRU00284"/>
    </source>
</evidence>
<dbReference type="Pfam" id="PF10442">
    <property type="entry name" value="FIST_C"/>
    <property type="match status" value="1"/>
</dbReference>
<proteinExistence type="inferred from homology"/>
<evidence type="ECO:0000256" key="6">
    <source>
        <dbReference type="ARBA" id="ARBA00023136"/>
    </source>
</evidence>
<evidence type="ECO:0000256" key="4">
    <source>
        <dbReference type="ARBA" id="ARBA00022692"/>
    </source>
</evidence>
<evidence type="ECO:0000313" key="12">
    <source>
        <dbReference type="EMBL" id="KPW17702.1"/>
    </source>
</evidence>
<evidence type="ECO:0000313" key="13">
    <source>
        <dbReference type="Proteomes" id="UP000050297"/>
    </source>
</evidence>
<accession>A0A0N8QCT7</accession>
<dbReference type="PRINTS" id="PR00260">
    <property type="entry name" value="CHEMTRNSDUCR"/>
</dbReference>
<evidence type="ECO:0000256" key="8">
    <source>
        <dbReference type="ARBA" id="ARBA00029447"/>
    </source>
</evidence>
<dbReference type="AlphaFoldDB" id="A0A0N8QCT7"/>
<dbReference type="Pfam" id="PF08495">
    <property type="entry name" value="FIST"/>
    <property type="match status" value="1"/>
</dbReference>
<protein>
    <submittedName>
        <fullName evidence="12">Chemotaxis sensory transducer</fullName>
    </submittedName>
</protein>
<dbReference type="GO" id="GO:0005886">
    <property type="term" value="C:plasma membrane"/>
    <property type="evidence" value="ECO:0007669"/>
    <property type="project" value="UniProtKB-SubCell"/>
</dbReference>
<dbReference type="Proteomes" id="UP000050297">
    <property type="component" value="Unassembled WGS sequence"/>
</dbReference>
<name>A0A0N8QCT7_PSESX</name>
<dbReference type="SMART" id="SM00897">
    <property type="entry name" value="FIST"/>
    <property type="match status" value="1"/>
</dbReference>
<feature type="domain" description="Methyl-accepting transducer" evidence="11">
    <location>
        <begin position="539"/>
        <end position="706"/>
    </location>
</feature>